<proteinExistence type="predicted"/>
<evidence type="ECO:0000313" key="3">
    <source>
        <dbReference type="Proteomes" id="UP000526033"/>
    </source>
</evidence>
<protein>
    <submittedName>
        <fullName evidence="2">Nucleoside triphosphate pyrophosphohydrolase family protein</fullName>
    </submittedName>
</protein>
<dbReference type="InterPro" id="IPR004518">
    <property type="entry name" value="MazG-like_dom"/>
</dbReference>
<dbReference type="Pfam" id="PF03819">
    <property type="entry name" value="MazG"/>
    <property type="match status" value="1"/>
</dbReference>
<dbReference type="EMBL" id="JAAZNL010000056">
    <property type="protein sequence ID" value="NMB70400.1"/>
    <property type="molecule type" value="Genomic_DNA"/>
</dbReference>
<dbReference type="InterPro" id="IPR011379">
    <property type="entry name" value="MazG-related_GP37"/>
</dbReference>
<dbReference type="PIRSF" id="PIRSF006639">
    <property type="entry name" value="UCP006639_pph"/>
    <property type="match status" value="1"/>
</dbReference>
<feature type="domain" description="NTP pyrophosphohydrolase MazG-like" evidence="1">
    <location>
        <begin position="29"/>
        <end position="97"/>
    </location>
</feature>
<organism evidence="2 3">
    <name type="scientific">candidate division WWE3 bacterium</name>
    <dbReference type="NCBI Taxonomy" id="2053526"/>
    <lineage>
        <taxon>Bacteria</taxon>
        <taxon>Katanobacteria</taxon>
    </lineage>
</organism>
<sequence length="109" mass="12572">MNFDEYQKKSRETAQYPDIGKNYLYPVLGLCGESGEVAEKFKKLIRDKNNILTDDYKAEIKKELGDIIWYIAQIATELGISFDDIAETNIEKIMSRMERSKINGNGDNR</sequence>
<gene>
    <name evidence="2" type="ORF">GYA27_04365</name>
</gene>
<dbReference type="Proteomes" id="UP000526033">
    <property type="component" value="Unassembled WGS sequence"/>
</dbReference>
<accession>A0A7X9DKZ9</accession>
<comment type="caution">
    <text evidence="2">The sequence shown here is derived from an EMBL/GenBank/DDBJ whole genome shotgun (WGS) entry which is preliminary data.</text>
</comment>
<dbReference type="AlphaFoldDB" id="A0A7X9DKZ9"/>
<dbReference type="SUPFAM" id="SSF101386">
    <property type="entry name" value="all-alpha NTP pyrophosphatases"/>
    <property type="match status" value="1"/>
</dbReference>
<keyword evidence="2" id="KW-0378">Hydrolase</keyword>
<dbReference type="Gene3D" id="1.10.287.1080">
    <property type="entry name" value="MazG-like"/>
    <property type="match status" value="1"/>
</dbReference>
<reference evidence="2 3" key="1">
    <citation type="journal article" date="2020" name="Biotechnol. Biofuels">
        <title>New insights from the biogas microbiome by comprehensive genome-resolved metagenomics of nearly 1600 species originating from multiple anaerobic digesters.</title>
        <authorList>
            <person name="Campanaro S."/>
            <person name="Treu L."/>
            <person name="Rodriguez-R L.M."/>
            <person name="Kovalovszki A."/>
            <person name="Ziels R.M."/>
            <person name="Maus I."/>
            <person name="Zhu X."/>
            <person name="Kougias P.G."/>
            <person name="Basile A."/>
            <person name="Luo G."/>
            <person name="Schluter A."/>
            <person name="Konstantinidis K.T."/>
            <person name="Angelidaki I."/>
        </authorList>
    </citation>
    <scope>NUCLEOTIDE SEQUENCE [LARGE SCALE GENOMIC DNA]</scope>
    <source>
        <strain evidence="2">AS27yjCOA_165</strain>
    </source>
</reference>
<dbReference type="GO" id="GO:0016787">
    <property type="term" value="F:hydrolase activity"/>
    <property type="evidence" value="ECO:0007669"/>
    <property type="project" value="UniProtKB-KW"/>
</dbReference>
<dbReference type="CDD" id="cd11541">
    <property type="entry name" value="NTP-PPase_u4"/>
    <property type="match status" value="1"/>
</dbReference>
<evidence type="ECO:0000313" key="2">
    <source>
        <dbReference type="EMBL" id="NMB70400.1"/>
    </source>
</evidence>
<name>A0A7X9DKZ9_UNCKA</name>
<evidence type="ECO:0000259" key="1">
    <source>
        <dbReference type="Pfam" id="PF03819"/>
    </source>
</evidence>